<dbReference type="PROSITE" id="PS50885">
    <property type="entry name" value="HAMP"/>
    <property type="match status" value="1"/>
</dbReference>
<dbReference type="Gene3D" id="1.10.287.130">
    <property type="match status" value="1"/>
</dbReference>
<feature type="domain" description="HAMP" evidence="16">
    <location>
        <begin position="181"/>
        <end position="233"/>
    </location>
</feature>
<evidence type="ECO:0000259" key="16">
    <source>
        <dbReference type="PROSITE" id="PS50885"/>
    </source>
</evidence>
<dbReference type="RefSeq" id="WP_092277510.1">
    <property type="nucleotide sequence ID" value="NZ_BJOE01000093.1"/>
</dbReference>
<dbReference type="SUPFAM" id="SSF47384">
    <property type="entry name" value="Homodimeric domain of signal transducing histidine kinase"/>
    <property type="match status" value="1"/>
</dbReference>
<dbReference type="InterPro" id="IPR003660">
    <property type="entry name" value="HAMP_dom"/>
</dbReference>
<evidence type="ECO:0000313" key="18">
    <source>
        <dbReference type="Proteomes" id="UP000198915"/>
    </source>
</evidence>
<dbReference type="Proteomes" id="UP000198915">
    <property type="component" value="Unassembled WGS sequence"/>
</dbReference>
<evidence type="ECO:0000259" key="15">
    <source>
        <dbReference type="PROSITE" id="PS50109"/>
    </source>
</evidence>
<dbReference type="PRINTS" id="PR00344">
    <property type="entry name" value="BCTRLSENSOR"/>
</dbReference>
<gene>
    <name evidence="17" type="ORF">SAMN05518846_1312</name>
</gene>
<evidence type="ECO:0000313" key="17">
    <source>
        <dbReference type="EMBL" id="SFL02538.1"/>
    </source>
</evidence>
<evidence type="ECO:0000256" key="7">
    <source>
        <dbReference type="ARBA" id="ARBA00022692"/>
    </source>
</evidence>
<dbReference type="FunFam" id="1.10.287.130:FF:000001">
    <property type="entry name" value="Two-component sensor histidine kinase"/>
    <property type="match status" value="1"/>
</dbReference>
<comment type="catalytic activity">
    <reaction evidence="1">
        <text>ATP + protein L-histidine = ADP + protein N-phospho-L-histidine.</text>
        <dbReference type="EC" id="2.7.13.3"/>
    </reaction>
</comment>
<dbReference type="InterPro" id="IPR004358">
    <property type="entry name" value="Sig_transdc_His_kin-like_C"/>
</dbReference>
<keyword evidence="7 14" id="KW-0812">Transmembrane</keyword>
<reference evidence="18" key="1">
    <citation type="submission" date="2016-10" db="EMBL/GenBank/DDBJ databases">
        <authorList>
            <person name="Varghese N."/>
            <person name="Submissions S."/>
        </authorList>
    </citation>
    <scope>NUCLEOTIDE SEQUENCE [LARGE SCALE GENOMIC DNA]</scope>
    <source>
        <strain evidence="18">OK042</strain>
    </source>
</reference>
<dbReference type="InterPro" id="IPR036890">
    <property type="entry name" value="HATPase_C_sf"/>
</dbReference>
<dbReference type="InterPro" id="IPR050398">
    <property type="entry name" value="HssS/ArlS-like"/>
</dbReference>
<keyword evidence="5" id="KW-0597">Phosphoprotein</keyword>
<dbReference type="AlphaFoldDB" id="A0A1I4E9S8"/>
<evidence type="ECO:0000256" key="11">
    <source>
        <dbReference type="ARBA" id="ARBA00022989"/>
    </source>
</evidence>
<keyword evidence="4" id="KW-1003">Cell membrane</keyword>
<organism evidence="17 18">
    <name type="scientific">Brevibacillus centrosporus</name>
    <dbReference type="NCBI Taxonomy" id="54910"/>
    <lineage>
        <taxon>Bacteria</taxon>
        <taxon>Bacillati</taxon>
        <taxon>Bacillota</taxon>
        <taxon>Bacilli</taxon>
        <taxon>Bacillales</taxon>
        <taxon>Paenibacillaceae</taxon>
        <taxon>Brevibacillus</taxon>
    </lineage>
</organism>
<keyword evidence="13 14" id="KW-0472">Membrane</keyword>
<dbReference type="InterPro" id="IPR003661">
    <property type="entry name" value="HisK_dim/P_dom"/>
</dbReference>
<evidence type="ECO:0000256" key="3">
    <source>
        <dbReference type="ARBA" id="ARBA00012438"/>
    </source>
</evidence>
<keyword evidence="9 17" id="KW-0418">Kinase</keyword>
<keyword evidence="12" id="KW-0902">Two-component regulatory system</keyword>
<dbReference type="SUPFAM" id="SSF55874">
    <property type="entry name" value="ATPase domain of HSP90 chaperone/DNA topoisomerase II/histidine kinase"/>
    <property type="match status" value="1"/>
</dbReference>
<evidence type="ECO:0000256" key="6">
    <source>
        <dbReference type="ARBA" id="ARBA00022679"/>
    </source>
</evidence>
<evidence type="ECO:0000256" key="4">
    <source>
        <dbReference type="ARBA" id="ARBA00022475"/>
    </source>
</evidence>
<evidence type="ECO:0000256" key="5">
    <source>
        <dbReference type="ARBA" id="ARBA00022553"/>
    </source>
</evidence>
<dbReference type="PANTHER" id="PTHR45528">
    <property type="entry name" value="SENSOR HISTIDINE KINASE CPXA"/>
    <property type="match status" value="1"/>
</dbReference>
<evidence type="ECO:0000256" key="9">
    <source>
        <dbReference type="ARBA" id="ARBA00022777"/>
    </source>
</evidence>
<sequence>MSLQARITLMFGLLLLVVTSISAGLIHSFLLENMIEQQRNELTIKGQAWIDKNNRESEAIKPESIAELARQFVSNRKVEVLLLGKKKKVLYTTLPSSNLNNWLDALERKAEKRKDKNIWIIGKDDYVLVNLPFKNDEKQRLILASPVRGLKEARMELTQNIIVILVIGTVATILLSYFITKSTVRPLNQLVKEIKKVQFRRFSEVRHVPARGEIAEVSESVYSMAQELDRFHEIQRQFLQNASHELKTPLMSIQGYAEGIRDGIFTDKSAEQGIDVIVAETNRLKHIVTEIILLAKLESEEDLFHPAYYSATELVEQAVERLRPIMLQQNVTISIRNNGVDPILYVDEGKTLQALLNIIGNALRHSEEHIEVRIESGKRHATIEVLDDGEGIPADLLPHLFHRFVKGKIGDVGLGLAISRAIVERSGGAIEVKNGHVAGAIFRILLPLHPVAQN</sequence>
<dbReference type="EMBL" id="FORT01000031">
    <property type="protein sequence ID" value="SFL02538.1"/>
    <property type="molecule type" value="Genomic_DNA"/>
</dbReference>
<evidence type="ECO:0000256" key="1">
    <source>
        <dbReference type="ARBA" id="ARBA00000085"/>
    </source>
</evidence>
<dbReference type="SMART" id="SM00388">
    <property type="entry name" value="HisKA"/>
    <property type="match status" value="1"/>
</dbReference>
<dbReference type="Gene3D" id="6.10.340.10">
    <property type="match status" value="1"/>
</dbReference>
<keyword evidence="8" id="KW-0547">Nucleotide-binding</keyword>
<dbReference type="CDD" id="cd00082">
    <property type="entry name" value="HisKA"/>
    <property type="match status" value="1"/>
</dbReference>
<dbReference type="InterPro" id="IPR036097">
    <property type="entry name" value="HisK_dim/P_sf"/>
</dbReference>
<accession>A0A1I4E9S8</accession>
<dbReference type="Pfam" id="PF02518">
    <property type="entry name" value="HATPase_c"/>
    <property type="match status" value="1"/>
</dbReference>
<evidence type="ECO:0000256" key="10">
    <source>
        <dbReference type="ARBA" id="ARBA00022840"/>
    </source>
</evidence>
<evidence type="ECO:0000256" key="14">
    <source>
        <dbReference type="SAM" id="Phobius"/>
    </source>
</evidence>
<name>A0A1I4E9S8_9BACL</name>
<keyword evidence="6" id="KW-0808">Transferase</keyword>
<dbReference type="STRING" id="1884381.SAMN05518846_1312"/>
<dbReference type="GO" id="GO:0000155">
    <property type="term" value="F:phosphorelay sensor kinase activity"/>
    <property type="evidence" value="ECO:0007669"/>
    <property type="project" value="InterPro"/>
</dbReference>
<dbReference type="GO" id="GO:0005886">
    <property type="term" value="C:plasma membrane"/>
    <property type="evidence" value="ECO:0007669"/>
    <property type="project" value="UniProtKB-SubCell"/>
</dbReference>
<protein>
    <recommendedName>
        <fullName evidence="3">histidine kinase</fullName>
        <ecNumber evidence="3">2.7.13.3</ecNumber>
    </recommendedName>
</protein>
<evidence type="ECO:0000256" key="12">
    <source>
        <dbReference type="ARBA" id="ARBA00023012"/>
    </source>
</evidence>
<dbReference type="PROSITE" id="PS50109">
    <property type="entry name" value="HIS_KIN"/>
    <property type="match status" value="1"/>
</dbReference>
<evidence type="ECO:0000256" key="13">
    <source>
        <dbReference type="ARBA" id="ARBA00023136"/>
    </source>
</evidence>
<dbReference type="InterPro" id="IPR003594">
    <property type="entry name" value="HATPase_dom"/>
</dbReference>
<feature type="transmembrane region" description="Helical" evidence="14">
    <location>
        <begin position="161"/>
        <end position="179"/>
    </location>
</feature>
<proteinExistence type="predicted"/>
<keyword evidence="11 14" id="KW-1133">Transmembrane helix</keyword>
<comment type="subcellular location">
    <subcellularLocation>
        <location evidence="2">Cell membrane</location>
        <topology evidence="2">Multi-pass membrane protein</topology>
    </subcellularLocation>
</comment>
<keyword evidence="10" id="KW-0067">ATP-binding</keyword>
<dbReference type="GO" id="GO:0005524">
    <property type="term" value="F:ATP binding"/>
    <property type="evidence" value="ECO:0007669"/>
    <property type="project" value="UniProtKB-KW"/>
</dbReference>
<dbReference type="Gene3D" id="3.30.565.10">
    <property type="entry name" value="Histidine kinase-like ATPase, C-terminal domain"/>
    <property type="match status" value="1"/>
</dbReference>
<keyword evidence="18" id="KW-1185">Reference proteome</keyword>
<dbReference type="SMART" id="SM00387">
    <property type="entry name" value="HATPase_c"/>
    <property type="match status" value="1"/>
</dbReference>
<dbReference type="PANTHER" id="PTHR45528:SF1">
    <property type="entry name" value="SENSOR HISTIDINE KINASE CPXA"/>
    <property type="match status" value="1"/>
</dbReference>
<dbReference type="InterPro" id="IPR005467">
    <property type="entry name" value="His_kinase_dom"/>
</dbReference>
<dbReference type="CDD" id="cd00075">
    <property type="entry name" value="HATPase"/>
    <property type="match status" value="1"/>
</dbReference>
<evidence type="ECO:0000256" key="2">
    <source>
        <dbReference type="ARBA" id="ARBA00004651"/>
    </source>
</evidence>
<dbReference type="Pfam" id="PF00512">
    <property type="entry name" value="HisKA"/>
    <property type="match status" value="1"/>
</dbReference>
<evidence type="ECO:0000256" key="8">
    <source>
        <dbReference type="ARBA" id="ARBA00022741"/>
    </source>
</evidence>
<feature type="domain" description="Histidine kinase" evidence="15">
    <location>
        <begin position="241"/>
        <end position="450"/>
    </location>
</feature>
<dbReference type="EC" id="2.7.13.3" evidence="3"/>
<feature type="transmembrane region" description="Helical" evidence="14">
    <location>
        <begin position="6"/>
        <end position="31"/>
    </location>
</feature>